<keyword evidence="2 5" id="KW-0812">Transmembrane</keyword>
<reference evidence="6 7" key="1">
    <citation type="journal article" date="2017" name="Water Res.">
        <title>Comammox in drinking water systems.</title>
        <authorList>
            <person name="Wang Y."/>
            <person name="Ma L."/>
            <person name="Mao Y."/>
            <person name="Jiang X."/>
            <person name="Xia Y."/>
            <person name="Yu K."/>
            <person name="Li B."/>
            <person name="Zhang T."/>
        </authorList>
    </citation>
    <scope>NUCLEOTIDE SEQUENCE [LARGE SCALE GENOMIC DNA]</scope>
    <source>
        <strain evidence="6">SG_bin8</strain>
    </source>
</reference>
<evidence type="ECO:0000313" key="6">
    <source>
        <dbReference type="EMBL" id="OQW51614.1"/>
    </source>
</evidence>
<dbReference type="RefSeq" id="WP_376801946.1">
    <property type="nucleotide sequence ID" value="NZ_DBNB01000034.1"/>
</dbReference>
<dbReference type="STRING" id="1827387.A4S15_10300"/>
<feature type="transmembrane region" description="Helical" evidence="5">
    <location>
        <begin position="26"/>
        <end position="45"/>
    </location>
</feature>
<keyword evidence="3 5" id="KW-1133">Transmembrane helix</keyword>
<accession>A0A1W9HWK4</accession>
<dbReference type="Pfam" id="PF04228">
    <property type="entry name" value="Zn_peptidase"/>
    <property type="match status" value="1"/>
</dbReference>
<dbReference type="AlphaFoldDB" id="A0A1W9HWK4"/>
<evidence type="ECO:0000313" key="7">
    <source>
        <dbReference type="Proteomes" id="UP000192872"/>
    </source>
</evidence>
<name>A0A1W9HWK4_9HYPH</name>
<dbReference type="EMBL" id="LWDL01000018">
    <property type="protein sequence ID" value="OQW51614.1"/>
    <property type="molecule type" value="Genomic_DNA"/>
</dbReference>
<proteinExistence type="predicted"/>
<dbReference type="PANTHER" id="PTHR30168:SF0">
    <property type="entry name" value="INNER MEMBRANE PROTEIN"/>
    <property type="match status" value="1"/>
</dbReference>
<gene>
    <name evidence="6" type="ORF">A4S15_10300</name>
</gene>
<dbReference type="Proteomes" id="UP000192872">
    <property type="component" value="Unassembled WGS sequence"/>
</dbReference>
<evidence type="ECO:0008006" key="8">
    <source>
        <dbReference type="Google" id="ProtNLM"/>
    </source>
</evidence>
<comment type="subcellular location">
    <subcellularLocation>
        <location evidence="1">Membrane</location>
        <topology evidence="1">Single-pass membrane protein</topology>
    </subcellularLocation>
</comment>
<dbReference type="PANTHER" id="PTHR30168">
    <property type="entry name" value="PUTATIVE MEMBRANE PROTEIN YPFJ"/>
    <property type="match status" value="1"/>
</dbReference>
<evidence type="ECO:0000256" key="3">
    <source>
        <dbReference type="ARBA" id="ARBA00022989"/>
    </source>
</evidence>
<evidence type="ECO:0000256" key="4">
    <source>
        <dbReference type="ARBA" id="ARBA00023136"/>
    </source>
</evidence>
<dbReference type="GO" id="GO:0016020">
    <property type="term" value="C:membrane"/>
    <property type="evidence" value="ECO:0007669"/>
    <property type="project" value="UniProtKB-SubCell"/>
</dbReference>
<sequence length="290" mass="31376">MKWDDYRQSDNVDDYRGGGGGGLGRATGGIGIGGMLLMGVLYFGFGIDPSFLLNSGLIGGGGQAPTQQSAPRHADPNDPLSRFVSTVLATTEDAWTQVFRENGQIYEKPRLTLFSDEIASGCGDAESAMGPFYCPNDRRVYLDMAFFNELATKFKAPGEFANAYVIGHEIGHHVQNLLGILPKVQQAQRGLDKASANGLQVRVELQADCFAGVWANRVNRIKPGFLDQNDIAAAIRAASAVGDDTIQRRTIGRVVPESFTHGSAQQRASWFQQGLKAGKIEACNTFQQSR</sequence>
<organism evidence="6 7">
    <name type="scientific">Candidatus Raskinella chloraquaticus</name>
    <dbReference type="NCBI Taxonomy" id="1951219"/>
    <lineage>
        <taxon>Bacteria</taxon>
        <taxon>Pseudomonadati</taxon>
        <taxon>Pseudomonadota</taxon>
        <taxon>Alphaproteobacteria</taxon>
        <taxon>Hyphomicrobiales</taxon>
        <taxon>Phreatobacteraceae</taxon>
        <taxon>Candidatus Raskinella</taxon>
    </lineage>
</organism>
<keyword evidence="4 5" id="KW-0472">Membrane</keyword>
<evidence type="ECO:0000256" key="5">
    <source>
        <dbReference type="SAM" id="Phobius"/>
    </source>
</evidence>
<comment type="caution">
    <text evidence="6">The sequence shown here is derived from an EMBL/GenBank/DDBJ whole genome shotgun (WGS) entry which is preliminary data.</text>
</comment>
<protein>
    <recommendedName>
        <fullName evidence="8">Metalloprotease</fullName>
    </recommendedName>
</protein>
<dbReference type="InterPro" id="IPR007343">
    <property type="entry name" value="Uncharacterised_pept_Zn_put"/>
</dbReference>
<evidence type="ECO:0000256" key="2">
    <source>
        <dbReference type="ARBA" id="ARBA00022692"/>
    </source>
</evidence>
<evidence type="ECO:0000256" key="1">
    <source>
        <dbReference type="ARBA" id="ARBA00004167"/>
    </source>
</evidence>